<dbReference type="VEuPathDB" id="PiroplasmaDB:BEWA_029090"/>
<dbReference type="Gene3D" id="3.30.40.10">
    <property type="entry name" value="Zinc/RING finger domain, C3HC4 (zinc finger)"/>
    <property type="match status" value="1"/>
</dbReference>
<dbReference type="eggNOG" id="KOG1609">
    <property type="taxonomic scope" value="Eukaryota"/>
</dbReference>
<dbReference type="CDD" id="cd16495">
    <property type="entry name" value="RING_CH-C4HC3_MARCH"/>
    <property type="match status" value="1"/>
</dbReference>
<protein>
    <submittedName>
        <fullName evidence="7">Uncharacterized protein</fullName>
    </submittedName>
</protein>
<dbReference type="SUPFAM" id="SSF57850">
    <property type="entry name" value="RING/U-box"/>
    <property type="match status" value="1"/>
</dbReference>
<organism evidence="7 8">
    <name type="scientific">Theileria equi strain WA</name>
    <dbReference type="NCBI Taxonomy" id="1537102"/>
    <lineage>
        <taxon>Eukaryota</taxon>
        <taxon>Sar</taxon>
        <taxon>Alveolata</taxon>
        <taxon>Apicomplexa</taxon>
        <taxon>Aconoidasida</taxon>
        <taxon>Piroplasmida</taxon>
        <taxon>Theileriidae</taxon>
        <taxon>Theileria</taxon>
    </lineage>
</organism>
<evidence type="ECO:0000313" key="7">
    <source>
        <dbReference type="EMBL" id="AFZ80059.1"/>
    </source>
</evidence>
<proteinExistence type="predicted"/>
<dbReference type="InterPro" id="IPR008984">
    <property type="entry name" value="SMAD_FHA_dom_sf"/>
</dbReference>
<dbReference type="InterPro" id="IPR011016">
    <property type="entry name" value="Znf_RING-CH"/>
</dbReference>
<dbReference type="PANTHER" id="PTHR46210">
    <property type="entry name" value="FHA DOMAIN-CONTAINING PROTEIN"/>
    <property type="match status" value="1"/>
</dbReference>
<reference evidence="7 8" key="1">
    <citation type="journal article" date="2012" name="BMC Genomics">
        <title>Comparative genomic analysis and phylogenetic position of Theileria equi.</title>
        <authorList>
            <person name="Kappmeyer L.S."/>
            <person name="Thiagarajan M."/>
            <person name="Herndon D.R."/>
            <person name="Ramsay J.D."/>
            <person name="Caler E."/>
            <person name="Djikeng A."/>
            <person name="Gillespie J.J."/>
            <person name="Lau A.O."/>
            <person name="Roalson E.H."/>
            <person name="Silva J.C."/>
            <person name="Silva M.G."/>
            <person name="Suarez C.E."/>
            <person name="Ueti M.W."/>
            <person name="Nene V.M."/>
            <person name="Mealey R.H."/>
            <person name="Knowles D.P."/>
            <person name="Brayton K.A."/>
        </authorList>
    </citation>
    <scope>NUCLEOTIDE SEQUENCE [LARGE SCALE GENOMIC DNA]</scope>
    <source>
        <strain evidence="7 8">WA</strain>
    </source>
</reference>
<dbReference type="GO" id="GO:0008270">
    <property type="term" value="F:zinc ion binding"/>
    <property type="evidence" value="ECO:0007669"/>
    <property type="project" value="UniProtKB-KW"/>
</dbReference>
<feature type="domain" description="RING-CH-type" evidence="6">
    <location>
        <begin position="162"/>
        <end position="239"/>
    </location>
</feature>
<evidence type="ECO:0000256" key="2">
    <source>
        <dbReference type="ARBA" id="ARBA00022771"/>
    </source>
</evidence>
<dbReference type="PANTHER" id="PTHR46210:SF1">
    <property type="entry name" value="FHA DOMAIN-CONTAINING PROTEIN"/>
    <property type="match status" value="1"/>
</dbReference>
<keyword evidence="8" id="KW-1185">Reference proteome</keyword>
<dbReference type="InterPro" id="IPR000253">
    <property type="entry name" value="FHA_dom"/>
</dbReference>
<dbReference type="SUPFAM" id="SSF49879">
    <property type="entry name" value="SMAD/FHA domain"/>
    <property type="match status" value="1"/>
</dbReference>
<evidence type="ECO:0000256" key="3">
    <source>
        <dbReference type="ARBA" id="ARBA00022833"/>
    </source>
</evidence>
<feature type="compositionally biased region" description="Polar residues" evidence="4">
    <location>
        <begin position="456"/>
        <end position="473"/>
    </location>
</feature>
<dbReference type="InterPro" id="IPR013083">
    <property type="entry name" value="Znf_RING/FYVE/PHD"/>
</dbReference>
<dbReference type="GeneID" id="15803871"/>
<gene>
    <name evidence="7" type="ORF">BEWA_029090</name>
</gene>
<dbReference type="EMBL" id="CP001669">
    <property type="protein sequence ID" value="AFZ80059.1"/>
    <property type="molecule type" value="Genomic_DNA"/>
</dbReference>
<dbReference type="STRING" id="1537102.L0AYT7"/>
<evidence type="ECO:0000259" key="6">
    <source>
        <dbReference type="PROSITE" id="PS51292"/>
    </source>
</evidence>
<dbReference type="Proteomes" id="UP000031512">
    <property type="component" value="Chromosome 1"/>
</dbReference>
<keyword evidence="1" id="KW-0479">Metal-binding</keyword>
<dbReference type="RefSeq" id="XP_004829725.1">
    <property type="nucleotide sequence ID" value="XM_004829668.1"/>
</dbReference>
<feature type="region of interest" description="Disordered" evidence="4">
    <location>
        <begin position="451"/>
        <end position="473"/>
    </location>
</feature>
<accession>L0AYT7</accession>
<keyword evidence="2" id="KW-0863">Zinc-finger</keyword>
<name>L0AYT7_THEEQ</name>
<feature type="domain" description="FHA" evidence="5">
    <location>
        <begin position="284"/>
        <end position="333"/>
    </location>
</feature>
<dbReference type="CDD" id="cd00060">
    <property type="entry name" value="FHA"/>
    <property type="match status" value="1"/>
</dbReference>
<dbReference type="OrthoDB" id="264354at2759"/>
<evidence type="ECO:0000259" key="5">
    <source>
        <dbReference type="PROSITE" id="PS50006"/>
    </source>
</evidence>
<evidence type="ECO:0000313" key="8">
    <source>
        <dbReference type="Proteomes" id="UP000031512"/>
    </source>
</evidence>
<dbReference type="Pfam" id="PF00498">
    <property type="entry name" value="FHA"/>
    <property type="match status" value="1"/>
</dbReference>
<dbReference type="SMART" id="SM00240">
    <property type="entry name" value="FHA"/>
    <property type="match status" value="1"/>
</dbReference>
<dbReference type="KEGG" id="beq:BEWA_029090"/>
<dbReference type="PROSITE" id="PS50006">
    <property type="entry name" value="FHA_DOMAIN"/>
    <property type="match status" value="1"/>
</dbReference>
<dbReference type="PROSITE" id="PS51292">
    <property type="entry name" value="ZF_RING_CH"/>
    <property type="match status" value="1"/>
</dbReference>
<dbReference type="Gene3D" id="2.60.200.20">
    <property type="match status" value="1"/>
</dbReference>
<keyword evidence="3" id="KW-0862">Zinc</keyword>
<dbReference type="AlphaFoldDB" id="L0AYT7"/>
<evidence type="ECO:0000256" key="1">
    <source>
        <dbReference type="ARBA" id="ARBA00022723"/>
    </source>
</evidence>
<dbReference type="SMART" id="SM00744">
    <property type="entry name" value="RINGv"/>
    <property type="match status" value="1"/>
</dbReference>
<sequence length="608" mass="67324">MFGVASSLPPQMLRVCTRTWIRDSHDLFDYETHQQVKLYQFATSSALRLLRSDADVTAMDYNAGSAQVEREHDHLLTIVSKRNGEYVVFPAEKAPGSFLAPQKLWIIVRALPCQRYALQENDVIKLGRFRLRVKQLVPKSSDADQVSVRLYDSIIPERNIPPEELATMQCRICLTEGGSDDDKLICACECKGSIKYVHAECLRKWINSRSNIKEGEKLPALLFIREVSCELCKAQYPTCVKQNGEVIQIVCIPQVSAPFIVLENVTPHAVRGIHLLSMKDMKDLKLGRGHESDVRIPDVSISRYHATIRYEGNVFYLEDHNSKFGTLVAMRRPKLIGASENLALQVGRSVVELTMDPTLPYVPGRIDLPPVPGTFGYCGDAEQSMQTDEPTDVRVAEEVAIVQELSRQATPGHPTRRQTCQHPPQLSGFQEHIINQLRYVYHQGVAPSIHDGGQHAYSQGASPSIRSPSYATSQFSQMQAGIAPVRQPQVAPSVRALAPSLTGSHSPFGLSEGRIHFAEPECALPDSIFIANWNSVPQRTDQGDTSTSALDFRDTAAAPPGLDFGQMRVTVQDTRGGRKDNASTNEHAQANVDQDGQYHCGSSVSRSG</sequence>
<dbReference type="Pfam" id="PF12906">
    <property type="entry name" value="RINGv"/>
    <property type="match status" value="1"/>
</dbReference>
<evidence type="ECO:0000256" key="4">
    <source>
        <dbReference type="SAM" id="MobiDB-lite"/>
    </source>
</evidence>